<evidence type="ECO:0000313" key="3">
    <source>
        <dbReference type="Proteomes" id="UP001374579"/>
    </source>
</evidence>
<dbReference type="PANTHER" id="PTHR33309:SF3">
    <property type="entry name" value="CCHC-TYPE DOMAIN-CONTAINING PROTEIN"/>
    <property type="match status" value="1"/>
</dbReference>
<sequence>MTVPVTSVPISCDGSWMTRGHSSTVGATTIIGLETGKVLDTEVKSKKCKSCQCWATRDKNSERYQQWEADHPMECTKNHEGSSGSTESASDRDMFLRSVQHHDLRYTKFIGDGDTNSFKTVFDSKPYGEEKLVEKLECVGHVQKRMGNRLRSLKKRNKGQVLSDGKPIGGQRRLTDAVCDKLQTYYGNAIRGNKGDLVEMRKAVWAVFFHKGSTDTKLAYTPLLQCPVVPLPTGTEGWQA</sequence>
<dbReference type="PANTHER" id="PTHR33309">
    <property type="entry name" value="KERATIN, ULTRA HIGH-SULFUR MATRIX PROTEIN-LIKE"/>
    <property type="match status" value="1"/>
</dbReference>
<reference evidence="2 3" key="1">
    <citation type="submission" date="2024-02" db="EMBL/GenBank/DDBJ databases">
        <title>Chromosome-scale genome assembly of the rough periwinkle Littorina saxatilis.</title>
        <authorList>
            <person name="De Jode A."/>
            <person name="Faria R."/>
            <person name="Formenti G."/>
            <person name="Sims Y."/>
            <person name="Smith T.P."/>
            <person name="Tracey A."/>
            <person name="Wood J.M.D."/>
            <person name="Zagrodzka Z.B."/>
            <person name="Johannesson K."/>
            <person name="Butlin R.K."/>
            <person name="Leder E.H."/>
        </authorList>
    </citation>
    <scope>NUCLEOTIDE SEQUENCE [LARGE SCALE GENOMIC DNA]</scope>
    <source>
        <strain evidence="2">Snail1</strain>
        <tissue evidence="2">Muscle</tissue>
    </source>
</reference>
<keyword evidence="3" id="KW-1185">Reference proteome</keyword>
<dbReference type="Pfam" id="PF20700">
    <property type="entry name" value="Mutator"/>
    <property type="match status" value="1"/>
</dbReference>
<organism evidence="2 3">
    <name type="scientific">Littorina saxatilis</name>
    <dbReference type="NCBI Taxonomy" id="31220"/>
    <lineage>
        <taxon>Eukaryota</taxon>
        <taxon>Metazoa</taxon>
        <taxon>Spiralia</taxon>
        <taxon>Lophotrochozoa</taxon>
        <taxon>Mollusca</taxon>
        <taxon>Gastropoda</taxon>
        <taxon>Caenogastropoda</taxon>
        <taxon>Littorinimorpha</taxon>
        <taxon>Littorinoidea</taxon>
        <taxon>Littorinidae</taxon>
        <taxon>Littorina</taxon>
    </lineage>
</organism>
<gene>
    <name evidence="2" type="ORF">V1264_018995</name>
</gene>
<dbReference type="InterPro" id="IPR049012">
    <property type="entry name" value="Mutator_transp_dom"/>
</dbReference>
<proteinExistence type="predicted"/>
<evidence type="ECO:0000313" key="2">
    <source>
        <dbReference type="EMBL" id="KAK7104241.1"/>
    </source>
</evidence>
<name>A0AAN9BFN0_9CAEN</name>
<dbReference type="Proteomes" id="UP001374579">
    <property type="component" value="Unassembled WGS sequence"/>
</dbReference>
<feature type="domain" description="Mutator-like transposase" evidence="1">
    <location>
        <begin position="7"/>
        <end position="208"/>
    </location>
</feature>
<protein>
    <recommendedName>
        <fullName evidence="1">Mutator-like transposase domain-containing protein</fullName>
    </recommendedName>
</protein>
<accession>A0AAN9BFN0</accession>
<comment type="caution">
    <text evidence="2">The sequence shown here is derived from an EMBL/GenBank/DDBJ whole genome shotgun (WGS) entry which is preliminary data.</text>
</comment>
<dbReference type="EMBL" id="JBAMIC010000008">
    <property type="protein sequence ID" value="KAK7104241.1"/>
    <property type="molecule type" value="Genomic_DNA"/>
</dbReference>
<evidence type="ECO:0000259" key="1">
    <source>
        <dbReference type="Pfam" id="PF20700"/>
    </source>
</evidence>
<dbReference type="AlphaFoldDB" id="A0AAN9BFN0"/>